<dbReference type="EMBL" id="JACCFM010000001">
    <property type="protein sequence ID" value="NYJ18353.1"/>
    <property type="molecule type" value="Genomic_DNA"/>
</dbReference>
<organism evidence="1 2">
    <name type="scientific">Glaciibacter psychrotolerans</name>
    <dbReference type="NCBI Taxonomy" id="670054"/>
    <lineage>
        <taxon>Bacteria</taxon>
        <taxon>Bacillati</taxon>
        <taxon>Actinomycetota</taxon>
        <taxon>Actinomycetes</taxon>
        <taxon>Micrococcales</taxon>
        <taxon>Microbacteriaceae</taxon>
        <taxon>Glaciibacter</taxon>
    </lineage>
</organism>
<protein>
    <submittedName>
        <fullName evidence="1">Uncharacterized protein</fullName>
    </submittedName>
</protein>
<accession>A0A7Z0J4Z7</accession>
<comment type="caution">
    <text evidence="1">The sequence shown here is derived from an EMBL/GenBank/DDBJ whole genome shotgun (WGS) entry which is preliminary data.</text>
</comment>
<dbReference type="AlphaFoldDB" id="A0A7Z0J4Z7"/>
<gene>
    <name evidence="1" type="ORF">HNR05_000144</name>
</gene>
<evidence type="ECO:0000313" key="1">
    <source>
        <dbReference type="EMBL" id="NYJ18353.1"/>
    </source>
</evidence>
<keyword evidence="2" id="KW-1185">Reference proteome</keyword>
<reference evidence="1 2" key="1">
    <citation type="submission" date="2020-07" db="EMBL/GenBank/DDBJ databases">
        <title>Sequencing the genomes of 1000 actinobacteria strains.</title>
        <authorList>
            <person name="Klenk H.-P."/>
        </authorList>
    </citation>
    <scope>NUCLEOTIDE SEQUENCE [LARGE SCALE GENOMIC DNA]</scope>
    <source>
        <strain evidence="1 2">LI1</strain>
    </source>
</reference>
<evidence type="ECO:0000313" key="2">
    <source>
        <dbReference type="Proteomes" id="UP000537260"/>
    </source>
</evidence>
<dbReference type="Gene3D" id="2.60.40.2700">
    <property type="match status" value="4"/>
</dbReference>
<dbReference type="Proteomes" id="UP000537260">
    <property type="component" value="Unassembled WGS sequence"/>
</dbReference>
<sequence length="755" mass="77938">MSLSQRFASGQRPSRFRVFAGVALALALSLGFIVAPAPDAAMAASALTISGHVDTQVRGSAPAAIPVGVEFDVNLYAADASIRWDETPVRTVRVRGGESGNYSFAGLSRGTVYRVGVAAVVTNGIRYHDEFWPRKGSMKAAEVLYPPGGNAALSNLNFSMIARNSAANLTGRVTNQANVPLGIPIEVTLYDVQDTSLGDEAMGAIERVTTVNGSYGFDVPRDARYKLSFRDLSRAETALAWSVYPAPTREFIQAGGASAVDVGAVKLAPGVSISGTVNTRTAGGVAPIPAGVDFSVELYERYSTMGWYTGRIVAPEIANLGTAGTYRFVGLPAGQYTVGFTNAKTSSGNYDPQVWNNVSFIGDASAVYVSAGGRATGINASMVVRPLPSVSPATPTITGTLIDGQTLTAQAGVWKPTGVAVSQQWLRGGNPISGATAASYTLTAADVGSRISVIVTGSMTGYTTASQTSTETASIAAKPIPLPMTGPTPTITGILANGKVLTLKPGVWNPKTAKLTQQWLRDGSPITGATKIKYTLTAADVGRQISAVVTGTRAGYVTTTMTSVPTTLIAARPFTAAPRPTITGTRTEGSVLTAKVGLWKPAGAALTQQWLRNGVAIAGATERTYPLTTDDIGSQISVAVSGSLAGYATATTTSVLTPKIAPKPLPNLTAVTPTISGTRANGKVLTANVGAWKPTTVTLTQKWLRNGVAIAGATSKTYTLTAADVGRKISVAVTGSLAGYTTATKTSVATVNIAK</sequence>
<proteinExistence type="predicted"/>
<dbReference type="RefSeq" id="WP_179577275.1">
    <property type="nucleotide sequence ID" value="NZ_JACCFM010000001.1"/>
</dbReference>
<name>A0A7Z0J4Z7_9MICO</name>